<dbReference type="AlphaFoldDB" id="A0ABD5T7A7"/>
<evidence type="ECO:0000256" key="5">
    <source>
        <dbReference type="ARBA" id="ARBA00022777"/>
    </source>
</evidence>
<dbReference type="InterPro" id="IPR005467">
    <property type="entry name" value="His_kinase_dom"/>
</dbReference>
<evidence type="ECO:0000313" key="9">
    <source>
        <dbReference type="Proteomes" id="UP001596274"/>
    </source>
</evidence>
<dbReference type="PANTHER" id="PTHR43711:SF1">
    <property type="entry name" value="HISTIDINE KINASE 1"/>
    <property type="match status" value="1"/>
</dbReference>
<dbReference type="InterPro" id="IPR050736">
    <property type="entry name" value="Sensor_HK_Regulatory"/>
</dbReference>
<keyword evidence="3" id="KW-0597">Phosphoprotein</keyword>
<evidence type="ECO:0000256" key="4">
    <source>
        <dbReference type="ARBA" id="ARBA00022679"/>
    </source>
</evidence>
<reference evidence="8 9" key="1">
    <citation type="journal article" date="2019" name="Int. J. Syst. Evol. Microbiol.">
        <title>The Global Catalogue of Microorganisms (GCM) 10K type strain sequencing project: providing services to taxonomists for standard genome sequencing and annotation.</title>
        <authorList>
            <consortium name="The Broad Institute Genomics Platform"/>
            <consortium name="The Broad Institute Genome Sequencing Center for Infectious Disease"/>
            <person name="Wu L."/>
            <person name="Ma J."/>
        </authorList>
    </citation>
    <scope>NUCLEOTIDE SEQUENCE [LARGE SCALE GENOMIC DNA]</scope>
    <source>
        <strain evidence="8 9">PJ61</strain>
    </source>
</reference>
<accession>A0ABD5T7A7</accession>
<feature type="non-terminal residue" evidence="8">
    <location>
        <position position="1"/>
    </location>
</feature>
<dbReference type="SMART" id="SM00387">
    <property type="entry name" value="HATPase_c"/>
    <property type="match status" value="1"/>
</dbReference>
<dbReference type="PANTHER" id="PTHR43711">
    <property type="entry name" value="TWO-COMPONENT HISTIDINE KINASE"/>
    <property type="match status" value="1"/>
</dbReference>
<dbReference type="Gene3D" id="1.10.287.130">
    <property type="match status" value="1"/>
</dbReference>
<comment type="caution">
    <text evidence="8">The sequence shown here is derived from an EMBL/GenBank/DDBJ whole genome shotgun (WGS) entry which is preliminary data.</text>
</comment>
<dbReference type="CDD" id="cd00082">
    <property type="entry name" value="HisKA"/>
    <property type="match status" value="1"/>
</dbReference>
<dbReference type="InterPro" id="IPR036890">
    <property type="entry name" value="HATPase_C_sf"/>
</dbReference>
<dbReference type="GO" id="GO:0000160">
    <property type="term" value="P:phosphorelay signal transduction system"/>
    <property type="evidence" value="ECO:0007669"/>
    <property type="project" value="UniProtKB-KW"/>
</dbReference>
<proteinExistence type="predicted"/>
<dbReference type="CDD" id="cd00075">
    <property type="entry name" value="HATPase"/>
    <property type="match status" value="1"/>
</dbReference>
<dbReference type="SUPFAM" id="SSF55874">
    <property type="entry name" value="ATPase domain of HSP90 chaperone/DNA topoisomerase II/histidine kinase"/>
    <property type="match status" value="1"/>
</dbReference>
<evidence type="ECO:0000256" key="3">
    <source>
        <dbReference type="ARBA" id="ARBA00022553"/>
    </source>
</evidence>
<dbReference type="InterPro" id="IPR036097">
    <property type="entry name" value="HisK_dim/P_sf"/>
</dbReference>
<dbReference type="EMBL" id="JBHSWT010000369">
    <property type="protein sequence ID" value="MFC6771416.1"/>
    <property type="molecule type" value="Genomic_DNA"/>
</dbReference>
<dbReference type="Pfam" id="PF00512">
    <property type="entry name" value="HisKA"/>
    <property type="match status" value="1"/>
</dbReference>
<dbReference type="Proteomes" id="UP001596274">
    <property type="component" value="Unassembled WGS sequence"/>
</dbReference>
<dbReference type="PRINTS" id="PR00344">
    <property type="entry name" value="BCTRLSENSOR"/>
</dbReference>
<dbReference type="InterPro" id="IPR003594">
    <property type="entry name" value="HATPase_dom"/>
</dbReference>
<gene>
    <name evidence="8" type="ORF">ACFQDD_07805</name>
</gene>
<evidence type="ECO:0000256" key="6">
    <source>
        <dbReference type="ARBA" id="ARBA00023012"/>
    </source>
</evidence>
<evidence type="ECO:0000256" key="2">
    <source>
        <dbReference type="ARBA" id="ARBA00012438"/>
    </source>
</evidence>
<dbReference type="SUPFAM" id="SSF47384">
    <property type="entry name" value="Homodimeric domain of signal transducing histidine kinase"/>
    <property type="match status" value="1"/>
</dbReference>
<dbReference type="GO" id="GO:0004673">
    <property type="term" value="F:protein histidine kinase activity"/>
    <property type="evidence" value="ECO:0007669"/>
    <property type="project" value="UniProtKB-EC"/>
</dbReference>
<dbReference type="InterPro" id="IPR003661">
    <property type="entry name" value="HisK_dim/P_dom"/>
</dbReference>
<evidence type="ECO:0000259" key="7">
    <source>
        <dbReference type="PROSITE" id="PS50109"/>
    </source>
</evidence>
<name>A0ABD5T7A7_9EURY</name>
<protein>
    <recommendedName>
        <fullName evidence="2">histidine kinase</fullName>
        <ecNumber evidence="2">2.7.13.3</ecNumber>
    </recommendedName>
</protein>
<evidence type="ECO:0000256" key="1">
    <source>
        <dbReference type="ARBA" id="ARBA00000085"/>
    </source>
</evidence>
<keyword evidence="6" id="KW-0902">Two-component regulatory system</keyword>
<comment type="catalytic activity">
    <reaction evidence="1">
        <text>ATP + protein L-histidine = ADP + protein N-phospho-L-histidine.</text>
        <dbReference type="EC" id="2.7.13.3"/>
    </reaction>
</comment>
<feature type="domain" description="Histidine kinase" evidence="7">
    <location>
        <begin position="40"/>
        <end position="241"/>
    </location>
</feature>
<dbReference type="EC" id="2.7.13.3" evidence="2"/>
<dbReference type="SMART" id="SM00388">
    <property type="entry name" value="HisKA"/>
    <property type="match status" value="1"/>
</dbReference>
<evidence type="ECO:0000313" key="8">
    <source>
        <dbReference type="EMBL" id="MFC6771416.1"/>
    </source>
</evidence>
<dbReference type="InterPro" id="IPR004358">
    <property type="entry name" value="Sig_transdc_His_kin-like_C"/>
</dbReference>
<organism evidence="8 9">
    <name type="scientific">Halorubrum pallidum</name>
    <dbReference type="NCBI Taxonomy" id="1526114"/>
    <lineage>
        <taxon>Archaea</taxon>
        <taxon>Methanobacteriati</taxon>
        <taxon>Methanobacteriota</taxon>
        <taxon>Stenosarchaea group</taxon>
        <taxon>Halobacteria</taxon>
        <taxon>Halobacteriales</taxon>
        <taxon>Haloferacaceae</taxon>
        <taxon>Halorubrum</taxon>
    </lineage>
</organism>
<sequence>CGDSDRTPVLVHRISNAVESARAVAEAERQRQRLDAFVRGVSHDLRNPLNVAQGRLELAQSDCDSDHLDHATAAVDRTLELIADLLTLAKQGEKPRELEPVDLSTLADDCWANVETADATLVVDSDRRILADPSRLKQLLENLFRNAVDHGGDDVTVYVGDISPMYTTTRAETVLPSGFFVEDDGPGIPPEDRKRVFKVGYTTEESGTGFGLNIVKEVASAHGWEIAVSEGARGGARFEITGVESDE</sequence>
<keyword evidence="9" id="KW-1185">Reference proteome</keyword>
<dbReference type="Gene3D" id="3.30.565.10">
    <property type="entry name" value="Histidine kinase-like ATPase, C-terminal domain"/>
    <property type="match status" value="1"/>
</dbReference>
<dbReference type="PROSITE" id="PS50109">
    <property type="entry name" value="HIS_KIN"/>
    <property type="match status" value="1"/>
</dbReference>
<keyword evidence="5 8" id="KW-0418">Kinase</keyword>
<dbReference type="Pfam" id="PF02518">
    <property type="entry name" value="HATPase_c"/>
    <property type="match status" value="1"/>
</dbReference>
<keyword evidence="4" id="KW-0808">Transferase</keyword>